<evidence type="ECO:0000313" key="3">
    <source>
        <dbReference type="Proteomes" id="UP001174934"/>
    </source>
</evidence>
<feature type="signal peptide" evidence="1">
    <location>
        <begin position="1"/>
        <end position="29"/>
    </location>
</feature>
<dbReference type="EMBL" id="JAULSR010000002">
    <property type="protein sequence ID" value="KAK0629075.1"/>
    <property type="molecule type" value="Genomic_DNA"/>
</dbReference>
<dbReference type="AlphaFoldDB" id="A0AA40C8N5"/>
<comment type="caution">
    <text evidence="2">The sequence shown here is derived from an EMBL/GenBank/DDBJ whole genome shotgun (WGS) entry which is preliminary data.</text>
</comment>
<protein>
    <recommendedName>
        <fullName evidence="4">Secreted protein</fullName>
    </recommendedName>
</protein>
<accession>A0AA40C8N5</accession>
<proteinExistence type="predicted"/>
<evidence type="ECO:0008006" key="4">
    <source>
        <dbReference type="Google" id="ProtNLM"/>
    </source>
</evidence>
<dbReference type="Proteomes" id="UP001174934">
    <property type="component" value="Unassembled WGS sequence"/>
</dbReference>
<evidence type="ECO:0000256" key="1">
    <source>
        <dbReference type="SAM" id="SignalP"/>
    </source>
</evidence>
<keyword evidence="3" id="KW-1185">Reference proteome</keyword>
<organism evidence="2 3">
    <name type="scientific">Bombardia bombarda</name>
    <dbReference type="NCBI Taxonomy" id="252184"/>
    <lineage>
        <taxon>Eukaryota</taxon>
        <taxon>Fungi</taxon>
        <taxon>Dikarya</taxon>
        <taxon>Ascomycota</taxon>
        <taxon>Pezizomycotina</taxon>
        <taxon>Sordariomycetes</taxon>
        <taxon>Sordariomycetidae</taxon>
        <taxon>Sordariales</taxon>
        <taxon>Lasiosphaeriaceae</taxon>
        <taxon>Bombardia</taxon>
    </lineage>
</organism>
<gene>
    <name evidence="2" type="ORF">B0T17DRAFT_175559</name>
</gene>
<evidence type="ECO:0000313" key="2">
    <source>
        <dbReference type="EMBL" id="KAK0629075.1"/>
    </source>
</evidence>
<sequence length="127" mass="14431">MPLMDGHQPKPSHLCFCFLSLSFVLFTRCKHLYVPTVTALRRARNRGVHVLPRHTDEPVDAECDECEHDEEHDDDDGDYVVLLHFVCFESCAAAACESRTDSGSARFEWEAGCLLLFLPSREQASKF</sequence>
<reference evidence="2" key="1">
    <citation type="submission" date="2023-06" db="EMBL/GenBank/DDBJ databases">
        <title>Genome-scale phylogeny and comparative genomics of the fungal order Sordariales.</title>
        <authorList>
            <consortium name="Lawrence Berkeley National Laboratory"/>
            <person name="Hensen N."/>
            <person name="Bonometti L."/>
            <person name="Westerberg I."/>
            <person name="Brannstrom I.O."/>
            <person name="Guillou S."/>
            <person name="Cros-Aarteil S."/>
            <person name="Calhoun S."/>
            <person name="Haridas S."/>
            <person name="Kuo A."/>
            <person name="Mondo S."/>
            <person name="Pangilinan J."/>
            <person name="Riley R."/>
            <person name="LaButti K."/>
            <person name="Andreopoulos B."/>
            <person name="Lipzen A."/>
            <person name="Chen C."/>
            <person name="Yanf M."/>
            <person name="Daum C."/>
            <person name="Ng V."/>
            <person name="Clum A."/>
            <person name="Steindorff A."/>
            <person name="Ohm R."/>
            <person name="Martin F."/>
            <person name="Silar P."/>
            <person name="Natvig D."/>
            <person name="Lalanne C."/>
            <person name="Gautier V."/>
            <person name="Ament-velasquez S.L."/>
            <person name="Kruys A."/>
            <person name="Hutchinson M.I."/>
            <person name="Powell A.J."/>
            <person name="Barry K."/>
            <person name="Miller A.N."/>
            <person name="Grigoriev I.V."/>
            <person name="Debuchy R."/>
            <person name="Gladieux P."/>
            <person name="Thoren M.H."/>
            <person name="Johannesson H."/>
        </authorList>
    </citation>
    <scope>NUCLEOTIDE SEQUENCE</scope>
    <source>
        <strain evidence="2">SMH3391-2</strain>
    </source>
</reference>
<name>A0AA40C8N5_9PEZI</name>
<keyword evidence="1" id="KW-0732">Signal</keyword>
<feature type="chain" id="PRO_5041343652" description="Secreted protein" evidence="1">
    <location>
        <begin position="30"/>
        <end position="127"/>
    </location>
</feature>